<evidence type="ECO:0000313" key="1">
    <source>
        <dbReference type="EMBL" id="AWT53453.1"/>
    </source>
</evidence>
<sequence>MPHVPPPLAPLTPATSLDDVVTAIDSVIDWSIENESRLGYFAALYKRITVAVRTAVVHGVFDDGPRMERLDVAFANRYFDALNGRFHPDRFPRPTRSWRVTFDAADSEDPIILQHMFAGVSAHICLDLGIAAHAVAPPGRLPELMADFNRINAVLASQMDGLVADLNELSPALADVYAVFMDHQIVLINEAVRTFRDDAWRFATFLAAQPAFTRPVSIRIRDQRIARQGRLIFEPPGVLGLIDWALETIAAQESWDVAKNIRVLDEIVGIPAPIATTL</sequence>
<protein>
    <submittedName>
        <fullName evidence="1">Uncharacterized protein</fullName>
    </submittedName>
</protein>
<dbReference type="RefSeq" id="WP_003893874.1">
    <property type="nucleotide sequence ID" value="NZ_CP027541.1"/>
</dbReference>
<gene>
    <name evidence="1" type="ORF">D806_024740</name>
</gene>
<name>A0A2U9PP01_MYCSE</name>
<dbReference type="AlphaFoldDB" id="A0A2U9PP01"/>
<dbReference type="Pfam" id="PF19458">
    <property type="entry name" value="DUF5995"/>
    <property type="match status" value="1"/>
</dbReference>
<accession>A0A2U9PP01</accession>
<reference evidence="2" key="2">
    <citation type="submission" date="2018-03" db="EMBL/GenBank/DDBJ databases">
        <authorList>
            <person name="Derbyshire K."/>
            <person name="Gray T.A."/>
            <person name="Champion M."/>
        </authorList>
    </citation>
    <scope>NUCLEOTIDE SEQUENCE [LARGE SCALE GENOMIC DNA]</scope>
    <source>
        <strain evidence="2">MKD8</strain>
    </source>
</reference>
<evidence type="ECO:0000313" key="2">
    <source>
        <dbReference type="Proteomes" id="UP000011200"/>
    </source>
</evidence>
<proteinExistence type="predicted"/>
<dbReference type="EMBL" id="CP027541">
    <property type="protein sequence ID" value="AWT53453.1"/>
    <property type="molecule type" value="Genomic_DNA"/>
</dbReference>
<organism evidence="1 2">
    <name type="scientific">Mycolicibacterium smegmatis (strain MKD8)</name>
    <name type="common">Mycobacterium smegmatis</name>
    <dbReference type="NCBI Taxonomy" id="1214915"/>
    <lineage>
        <taxon>Bacteria</taxon>
        <taxon>Bacillati</taxon>
        <taxon>Actinomycetota</taxon>
        <taxon>Actinomycetes</taxon>
        <taxon>Mycobacteriales</taxon>
        <taxon>Mycobacteriaceae</taxon>
        <taxon>Mycolicibacterium</taxon>
    </lineage>
</organism>
<dbReference type="Proteomes" id="UP000011200">
    <property type="component" value="Chromosome"/>
</dbReference>
<dbReference type="InterPro" id="IPR046037">
    <property type="entry name" value="DUF5995"/>
</dbReference>
<reference evidence="1 2" key="1">
    <citation type="journal article" date="2013" name="Genome Announc.">
        <title>Draft genome sequence of MKD8, a conjugal recipient Mycobacterium smegmatis strain.</title>
        <authorList>
            <person name="Gray T.A."/>
            <person name="Palumbo M.J."/>
            <person name="Derbyshire K.M."/>
        </authorList>
    </citation>
    <scope>NUCLEOTIDE SEQUENCE [LARGE SCALE GENOMIC DNA]</scope>
    <source>
        <strain evidence="1 2">MKD8</strain>
    </source>
</reference>